<name>A0A0G1JGC5_9BACT</name>
<accession>A0A0G1JGC5</accession>
<dbReference type="InterPro" id="IPR036259">
    <property type="entry name" value="MFS_trans_sf"/>
</dbReference>
<dbReference type="EMBL" id="LCHM01000075">
    <property type="protein sequence ID" value="KKT34439.1"/>
    <property type="molecule type" value="Genomic_DNA"/>
</dbReference>
<reference evidence="2 3" key="1">
    <citation type="journal article" date="2015" name="Nature">
        <title>rRNA introns, odd ribosomes, and small enigmatic genomes across a large radiation of phyla.</title>
        <authorList>
            <person name="Brown C.T."/>
            <person name="Hug L.A."/>
            <person name="Thomas B.C."/>
            <person name="Sharon I."/>
            <person name="Castelle C.J."/>
            <person name="Singh A."/>
            <person name="Wilkins M.J."/>
            <person name="Williams K.H."/>
            <person name="Banfield J.F."/>
        </authorList>
    </citation>
    <scope>NUCLEOTIDE SEQUENCE [LARGE SCALE GENOMIC DNA]</scope>
</reference>
<proteinExistence type="predicted"/>
<dbReference type="Proteomes" id="UP000034617">
    <property type="component" value="Unassembled WGS sequence"/>
</dbReference>
<comment type="caution">
    <text evidence="2">The sequence shown here is derived from an EMBL/GenBank/DDBJ whole genome shotgun (WGS) entry which is preliminary data.</text>
</comment>
<dbReference type="AlphaFoldDB" id="A0A0G1JGC5"/>
<gene>
    <name evidence="2" type="ORF">UW22_C0075G0007</name>
</gene>
<protein>
    <submittedName>
        <fullName evidence="2">Uncharacterized protein</fullName>
    </submittedName>
</protein>
<sequence>MNNQVDIDDQNIQQIRQNPVSQPLITPEKPKINYMKQAVLFGLMFFSSFLIVAGIEGILIGYFAFFPLIFSLLGLILIVWIYKRIQAKPVVKITFLILTFIFWVYFFFSTSQVSIRVIKK</sequence>
<evidence type="ECO:0000256" key="1">
    <source>
        <dbReference type="SAM" id="Phobius"/>
    </source>
</evidence>
<keyword evidence="1" id="KW-1133">Transmembrane helix</keyword>
<evidence type="ECO:0000313" key="2">
    <source>
        <dbReference type="EMBL" id="KKT34439.1"/>
    </source>
</evidence>
<organism evidence="2 3">
    <name type="scientific">Candidatus Gottesmanbacteria bacterium GW2011_GWB1_44_11c</name>
    <dbReference type="NCBI Taxonomy" id="1618447"/>
    <lineage>
        <taxon>Bacteria</taxon>
        <taxon>Candidatus Gottesmaniibacteriota</taxon>
    </lineage>
</organism>
<feature type="transmembrane region" description="Helical" evidence="1">
    <location>
        <begin position="61"/>
        <end position="82"/>
    </location>
</feature>
<evidence type="ECO:0000313" key="3">
    <source>
        <dbReference type="Proteomes" id="UP000034617"/>
    </source>
</evidence>
<keyword evidence="1" id="KW-0812">Transmembrane</keyword>
<dbReference type="SUPFAM" id="SSF103473">
    <property type="entry name" value="MFS general substrate transporter"/>
    <property type="match status" value="1"/>
</dbReference>
<keyword evidence="1" id="KW-0472">Membrane</keyword>
<feature type="transmembrane region" description="Helical" evidence="1">
    <location>
        <begin position="89"/>
        <end position="108"/>
    </location>
</feature>
<feature type="transmembrane region" description="Helical" evidence="1">
    <location>
        <begin position="38"/>
        <end position="55"/>
    </location>
</feature>